<proteinExistence type="predicted"/>
<keyword evidence="2" id="KW-1185">Reference proteome</keyword>
<evidence type="ECO:0000313" key="2">
    <source>
        <dbReference type="Proteomes" id="UP000011626"/>
    </source>
</evidence>
<comment type="caution">
    <text evidence="1">The sequence shown here is derived from an EMBL/GenBank/DDBJ whole genome shotgun (WGS) entry which is preliminary data.</text>
</comment>
<name>M0CCW1_9EURY</name>
<protein>
    <submittedName>
        <fullName evidence="1">Uncharacterized protein</fullName>
    </submittedName>
</protein>
<accession>M0CCW1</accession>
<organism evidence="1 2">
    <name type="scientific">Halosimplex carlsbadense 2-9-1</name>
    <dbReference type="NCBI Taxonomy" id="797114"/>
    <lineage>
        <taxon>Archaea</taxon>
        <taxon>Methanobacteriati</taxon>
        <taxon>Methanobacteriota</taxon>
        <taxon>Stenosarchaea group</taxon>
        <taxon>Halobacteria</taxon>
        <taxon>Halobacteriales</taxon>
        <taxon>Haloarculaceae</taxon>
        <taxon>Halosimplex</taxon>
    </lineage>
</organism>
<evidence type="ECO:0000313" key="1">
    <source>
        <dbReference type="EMBL" id="ELZ21070.1"/>
    </source>
</evidence>
<gene>
    <name evidence="1" type="ORF">C475_18968</name>
</gene>
<dbReference type="EMBL" id="AOIU01000043">
    <property type="protein sequence ID" value="ELZ21070.1"/>
    <property type="molecule type" value="Genomic_DNA"/>
</dbReference>
<sequence>MYQNGSGKDYWKVIQRIENDDEDWETHIRVGYYAGTDGEWSWSSRPMMLQTQMLNELYAQAVSAGILTD</sequence>
<dbReference type="Proteomes" id="UP000011626">
    <property type="component" value="Unassembled WGS sequence"/>
</dbReference>
<reference evidence="1 2" key="1">
    <citation type="journal article" date="2014" name="PLoS Genet.">
        <title>Phylogenetically driven sequencing of extremely halophilic archaea reveals strategies for static and dynamic osmo-response.</title>
        <authorList>
            <person name="Becker E.A."/>
            <person name="Seitzer P.M."/>
            <person name="Tritt A."/>
            <person name="Larsen D."/>
            <person name="Krusor M."/>
            <person name="Yao A.I."/>
            <person name="Wu D."/>
            <person name="Madern D."/>
            <person name="Eisen J.A."/>
            <person name="Darling A.E."/>
            <person name="Facciotti M.T."/>
        </authorList>
    </citation>
    <scope>NUCLEOTIDE SEQUENCE [LARGE SCALE GENOMIC DNA]</scope>
    <source>
        <strain evidence="1 2">2-9-1</strain>
    </source>
</reference>
<dbReference type="AlphaFoldDB" id="M0CCW1"/>